<reference evidence="2 3" key="1">
    <citation type="submission" date="2022-02" db="EMBL/GenBank/DDBJ databases">
        <title>Uncovering new skin microbiome diversity through culturing and metagenomics.</title>
        <authorList>
            <person name="Conlan S."/>
            <person name="Deming C."/>
            <person name="Nisc Comparative Sequencing Program N."/>
            <person name="Segre J.A."/>
        </authorList>
    </citation>
    <scope>NUCLEOTIDE SEQUENCE [LARGE SCALE GENOMIC DNA]</scope>
    <source>
        <strain evidence="2 3">ACRQZ</strain>
    </source>
</reference>
<feature type="compositionally biased region" description="Basic and acidic residues" evidence="1">
    <location>
        <begin position="257"/>
        <end position="266"/>
    </location>
</feature>
<proteinExistence type="predicted"/>
<dbReference type="Proteomes" id="UP001521931">
    <property type="component" value="Unassembled WGS sequence"/>
</dbReference>
<protein>
    <submittedName>
        <fullName evidence="2">Uncharacterized protein</fullName>
    </submittedName>
</protein>
<accession>A0ABS9Q5E1</accession>
<dbReference type="RefSeq" id="WP_239265480.1">
    <property type="nucleotide sequence ID" value="NZ_JAKRCV010000053.1"/>
</dbReference>
<dbReference type="EMBL" id="JAKRCV010000053">
    <property type="protein sequence ID" value="MCG7323004.1"/>
    <property type="molecule type" value="Genomic_DNA"/>
</dbReference>
<evidence type="ECO:0000313" key="2">
    <source>
        <dbReference type="EMBL" id="MCG7323004.1"/>
    </source>
</evidence>
<keyword evidence="3" id="KW-1185">Reference proteome</keyword>
<gene>
    <name evidence="2" type="ORF">MHL29_14055</name>
</gene>
<name>A0ABS9Q5E1_9MICO</name>
<organism evidence="2 3">
    <name type="scientific">Arsenicicoccus bolidensis</name>
    <dbReference type="NCBI Taxonomy" id="229480"/>
    <lineage>
        <taxon>Bacteria</taxon>
        <taxon>Bacillati</taxon>
        <taxon>Actinomycetota</taxon>
        <taxon>Actinomycetes</taxon>
        <taxon>Micrococcales</taxon>
        <taxon>Intrasporangiaceae</taxon>
        <taxon>Arsenicicoccus</taxon>
    </lineage>
</organism>
<evidence type="ECO:0000313" key="3">
    <source>
        <dbReference type="Proteomes" id="UP001521931"/>
    </source>
</evidence>
<comment type="caution">
    <text evidence="2">The sequence shown here is derived from an EMBL/GenBank/DDBJ whole genome shotgun (WGS) entry which is preliminary data.</text>
</comment>
<evidence type="ECO:0000256" key="1">
    <source>
        <dbReference type="SAM" id="MobiDB-lite"/>
    </source>
</evidence>
<feature type="region of interest" description="Disordered" evidence="1">
    <location>
        <begin position="223"/>
        <end position="266"/>
    </location>
</feature>
<sequence length="266" mass="28080">MTLQTGTHQFTGRILGLGFDEGTRIVVGRWTRSPYGDFTDVMVERRDGHRILLAPTQEIADTVAALYTFDEAQVVPVEAATRGRVLTLTAGPLGLSATIGERTAIGKALSMVPSALSSRAWWARVTDPIAQALLRGVSTRGTTANGLPATYGATDVHAVTDATATWDGSDLGALVPVSPPVRFGFGSTPPEPSLTALTTTIEVPEPDPLTGVIDCWGVGPLRDKQAREQDEAAEVSQEARAARAEGADGLLPTPLSDAKREGELPR</sequence>